<evidence type="ECO:0000313" key="2">
    <source>
        <dbReference type="Proteomes" id="UP000317238"/>
    </source>
</evidence>
<sequence>MLLASMFGTLVWMGHDSLAGLLAETSVYEDVANLTEQIWF</sequence>
<dbReference type="Proteomes" id="UP000317238">
    <property type="component" value="Unassembled WGS sequence"/>
</dbReference>
<organism evidence="1 2">
    <name type="scientific">Crateriforma conspicua</name>
    <dbReference type="NCBI Taxonomy" id="2527996"/>
    <lineage>
        <taxon>Bacteria</taxon>
        <taxon>Pseudomonadati</taxon>
        <taxon>Planctomycetota</taxon>
        <taxon>Planctomycetia</taxon>
        <taxon>Planctomycetales</taxon>
        <taxon>Planctomycetaceae</taxon>
        <taxon>Crateriforma</taxon>
    </lineage>
</organism>
<keyword evidence="2" id="KW-1185">Reference proteome</keyword>
<protein>
    <submittedName>
        <fullName evidence="1">Uncharacterized protein</fullName>
    </submittedName>
</protein>
<gene>
    <name evidence="1" type="ORF">Pan14r_26680</name>
</gene>
<reference evidence="1 2" key="1">
    <citation type="submission" date="2019-02" db="EMBL/GenBank/DDBJ databases">
        <title>Deep-cultivation of Planctomycetes and their phenomic and genomic characterization uncovers novel biology.</title>
        <authorList>
            <person name="Wiegand S."/>
            <person name="Jogler M."/>
            <person name="Boedeker C."/>
            <person name="Pinto D."/>
            <person name="Vollmers J."/>
            <person name="Rivas-Marin E."/>
            <person name="Kohn T."/>
            <person name="Peeters S.H."/>
            <person name="Heuer A."/>
            <person name="Rast P."/>
            <person name="Oberbeckmann S."/>
            <person name="Bunk B."/>
            <person name="Jeske O."/>
            <person name="Meyerdierks A."/>
            <person name="Storesund J.E."/>
            <person name="Kallscheuer N."/>
            <person name="Luecker S."/>
            <person name="Lage O.M."/>
            <person name="Pohl T."/>
            <person name="Merkel B.J."/>
            <person name="Hornburger P."/>
            <person name="Mueller R.-W."/>
            <person name="Bruemmer F."/>
            <person name="Labrenz M."/>
            <person name="Spormann A.M."/>
            <person name="Op Den Camp H."/>
            <person name="Overmann J."/>
            <person name="Amann R."/>
            <person name="Jetten M.S.M."/>
            <person name="Mascher T."/>
            <person name="Medema M.H."/>
            <person name="Devos D.P."/>
            <person name="Kaster A.-K."/>
            <person name="Ovreas L."/>
            <person name="Rohde M."/>
            <person name="Galperin M.Y."/>
            <person name="Jogler C."/>
        </authorList>
    </citation>
    <scope>NUCLEOTIDE SEQUENCE [LARGE SCALE GENOMIC DNA]</scope>
    <source>
        <strain evidence="1 2">Pan14r</strain>
    </source>
</reference>
<proteinExistence type="predicted"/>
<name>A0A5C5YAM9_9PLAN</name>
<accession>A0A5C5YAM9</accession>
<evidence type="ECO:0000313" key="1">
    <source>
        <dbReference type="EMBL" id="TWT70362.1"/>
    </source>
</evidence>
<dbReference type="AlphaFoldDB" id="A0A5C5YAM9"/>
<dbReference type="EMBL" id="SJPL01000001">
    <property type="protein sequence ID" value="TWT70362.1"/>
    <property type="molecule type" value="Genomic_DNA"/>
</dbReference>
<comment type="caution">
    <text evidence="1">The sequence shown here is derived from an EMBL/GenBank/DDBJ whole genome shotgun (WGS) entry which is preliminary data.</text>
</comment>